<comment type="caution">
    <text evidence="1">The sequence shown here is derived from an EMBL/GenBank/DDBJ whole genome shotgun (WGS) entry which is preliminary data.</text>
</comment>
<organism evidence="1 2">
    <name type="scientific">Mycobacterium kansasii</name>
    <dbReference type="NCBI Taxonomy" id="1768"/>
    <lineage>
        <taxon>Bacteria</taxon>
        <taxon>Bacillati</taxon>
        <taxon>Actinomycetota</taxon>
        <taxon>Actinomycetes</taxon>
        <taxon>Mycobacteriales</taxon>
        <taxon>Mycobacteriaceae</taxon>
        <taxon>Mycobacterium</taxon>
    </lineage>
</organism>
<protein>
    <submittedName>
        <fullName evidence="1">Putative mUTATOR PROTEIN MUTT3</fullName>
    </submittedName>
</protein>
<evidence type="ECO:0000313" key="2">
    <source>
        <dbReference type="Proteomes" id="UP000189229"/>
    </source>
</evidence>
<gene>
    <name evidence="1" type="ORF">BZL30_7250</name>
</gene>
<name>A0A1V3WQY7_MYCKA</name>
<reference evidence="1 2" key="1">
    <citation type="submission" date="2017-02" db="EMBL/GenBank/DDBJ databases">
        <title>Complete genome sequences of Mycobacterium kansasii strains isolated from rhesus macaques.</title>
        <authorList>
            <person name="Panda A."/>
            <person name="Nagaraj S."/>
            <person name="Zhao X."/>
            <person name="Tettelin H."/>
            <person name="Detolla L.J."/>
        </authorList>
    </citation>
    <scope>NUCLEOTIDE SEQUENCE [LARGE SCALE GENOMIC DNA]</scope>
    <source>
        <strain evidence="1 2">11-3813</strain>
    </source>
</reference>
<accession>A0A1V3WQY7</accession>
<evidence type="ECO:0000313" key="1">
    <source>
        <dbReference type="EMBL" id="OOK68866.1"/>
    </source>
</evidence>
<dbReference type="Proteomes" id="UP000189229">
    <property type="component" value="Unassembled WGS sequence"/>
</dbReference>
<sequence length="131" mass="14060">MRQLNRHVCSDLSFRYLFGLFGLFGEVTNPDKRILRECADRCGEADPITLITPEYPGVPAASPAYPELVQGDGDGWVVSDDGAHYWADSARPGCCCAPRYPTAARGAAAASGGVEPSGWHLGLAGRRPRQP</sequence>
<dbReference type="AlphaFoldDB" id="A0A1V3WQY7"/>
<dbReference type="EMBL" id="MVBM01000007">
    <property type="protein sequence ID" value="OOK68866.1"/>
    <property type="molecule type" value="Genomic_DNA"/>
</dbReference>
<proteinExistence type="predicted"/>